<accession>A0A1G7Z0I8</accession>
<name>A0A1G7Z0I8_9RHOO</name>
<dbReference type="AlphaFoldDB" id="A0A1G7Z0I8"/>
<gene>
    <name evidence="1" type="ORF">SAMN05660652_01037</name>
</gene>
<evidence type="ECO:0000313" key="2">
    <source>
        <dbReference type="Proteomes" id="UP000198607"/>
    </source>
</evidence>
<reference evidence="1 2" key="1">
    <citation type="submission" date="2016-10" db="EMBL/GenBank/DDBJ databases">
        <authorList>
            <person name="de Groot N.N."/>
        </authorList>
    </citation>
    <scope>NUCLEOTIDE SEQUENCE [LARGE SCALE GENOMIC DNA]</scope>
    <source>
        <strain evidence="1 2">DSM 5885</strain>
    </source>
</reference>
<evidence type="ECO:0000313" key="1">
    <source>
        <dbReference type="EMBL" id="SDH02223.1"/>
    </source>
</evidence>
<proteinExistence type="predicted"/>
<dbReference type="Proteomes" id="UP000198607">
    <property type="component" value="Unassembled WGS sequence"/>
</dbReference>
<dbReference type="EMBL" id="FNCY01000003">
    <property type="protein sequence ID" value="SDH02223.1"/>
    <property type="molecule type" value="Genomic_DNA"/>
</dbReference>
<dbReference type="STRING" id="83767.SAMN05660652_01037"/>
<protein>
    <submittedName>
        <fullName evidence="1">Uncharacterized protein</fullName>
    </submittedName>
</protein>
<sequence length="132" mass="15075">MSSKQVVRSFLNRKNLLAIINLVVVFFAQLGSSYGQVLSHEQSLDESNLVRGDSESRQILHSVAPEQQLTRLLKGLEQLKLLHSVRRIDGKILLKIENIDVEQQEMARFFVEQRLIVPSNRSLLIEIKATKP</sequence>
<organism evidence="1 2">
    <name type="scientific">Propionivibrio dicarboxylicus</name>
    <dbReference type="NCBI Taxonomy" id="83767"/>
    <lineage>
        <taxon>Bacteria</taxon>
        <taxon>Pseudomonadati</taxon>
        <taxon>Pseudomonadota</taxon>
        <taxon>Betaproteobacteria</taxon>
        <taxon>Rhodocyclales</taxon>
        <taxon>Rhodocyclaceae</taxon>
        <taxon>Propionivibrio</taxon>
    </lineage>
</organism>
<keyword evidence="2" id="KW-1185">Reference proteome</keyword>
<dbReference type="RefSeq" id="WP_091934775.1">
    <property type="nucleotide sequence ID" value="NZ_FNCY01000003.1"/>
</dbReference>